<name>F2IBT9_FLUTR</name>
<protein>
    <submittedName>
        <fullName evidence="6">Methyltransferase type 11</fullName>
    </submittedName>
</protein>
<reference evidence="6 7" key="1">
    <citation type="journal article" date="2011" name="Stand. Genomic Sci.">
        <title>Complete genome sequence of the gliding freshwater bacterium Fluviicola taffensis type strain (RW262).</title>
        <authorList>
            <person name="Woyke T."/>
            <person name="Chertkov O."/>
            <person name="Lapidus A."/>
            <person name="Nolan M."/>
            <person name="Lucas S."/>
            <person name="Del Rio T.G."/>
            <person name="Tice H."/>
            <person name="Cheng J.F."/>
            <person name="Tapia R."/>
            <person name="Han C."/>
            <person name="Goodwin L."/>
            <person name="Pitluck S."/>
            <person name="Liolios K."/>
            <person name="Pagani I."/>
            <person name="Ivanova N."/>
            <person name="Huntemann M."/>
            <person name="Mavromatis K."/>
            <person name="Mikhailova N."/>
            <person name="Pati A."/>
            <person name="Chen A."/>
            <person name="Palaniappan K."/>
            <person name="Land M."/>
            <person name="Hauser L."/>
            <person name="Brambilla E.M."/>
            <person name="Rohde M."/>
            <person name="Mwirichia R."/>
            <person name="Sikorski J."/>
            <person name="Tindall B.J."/>
            <person name="Goker M."/>
            <person name="Bristow J."/>
            <person name="Eisen J.A."/>
            <person name="Markowitz V."/>
            <person name="Hugenholtz P."/>
            <person name="Klenk H.P."/>
            <person name="Kyrpides N.C."/>
        </authorList>
    </citation>
    <scope>NUCLEOTIDE SEQUENCE [LARGE SCALE GENOMIC DNA]</scope>
    <source>
        <strain evidence="7">DSM 16823 / RW262 / RW262</strain>
    </source>
</reference>
<evidence type="ECO:0000256" key="4">
    <source>
        <dbReference type="ARBA" id="ARBA00025707"/>
    </source>
</evidence>
<dbReference type="Pfam" id="PF08241">
    <property type="entry name" value="Methyltransf_11"/>
    <property type="match status" value="1"/>
</dbReference>
<comment type="pathway">
    <text evidence="4">Phospholipid metabolism.</text>
</comment>
<gene>
    <name evidence="6" type="ordered locus">Fluta_0158</name>
</gene>
<accession>F2IBT9</accession>
<keyword evidence="7" id="KW-1185">Reference proteome</keyword>
<proteinExistence type="predicted"/>
<dbReference type="Gene3D" id="3.40.50.150">
    <property type="entry name" value="Vaccinia Virus protein VP39"/>
    <property type="match status" value="1"/>
</dbReference>
<dbReference type="SUPFAM" id="SSF53335">
    <property type="entry name" value="S-adenosyl-L-methionine-dependent methyltransferases"/>
    <property type="match status" value="1"/>
</dbReference>
<evidence type="ECO:0000259" key="5">
    <source>
        <dbReference type="Pfam" id="PF08241"/>
    </source>
</evidence>
<dbReference type="GO" id="GO:0032259">
    <property type="term" value="P:methylation"/>
    <property type="evidence" value="ECO:0007669"/>
    <property type="project" value="UniProtKB-KW"/>
</dbReference>
<dbReference type="KEGG" id="fte:Fluta_0158"/>
<organism evidence="6 7">
    <name type="scientific">Fluviicola taffensis (strain DSM 16823 / NCIMB 13979 / RW262)</name>
    <dbReference type="NCBI Taxonomy" id="755732"/>
    <lineage>
        <taxon>Bacteria</taxon>
        <taxon>Pseudomonadati</taxon>
        <taxon>Bacteroidota</taxon>
        <taxon>Flavobacteriia</taxon>
        <taxon>Flavobacteriales</taxon>
        <taxon>Crocinitomicaceae</taxon>
        <taxon>Fluviicola</taxon>
    </lineage>
</organism>
<comment type="pathway">
    <text evidence="1">Lipid metabolism.</text>
</comment>
<dbReference type="EMBL" id="CP002542">
    <property type="protein sequence ID" value="AEA42167.1"/>
    <property type="molecule type" value="Genomic_DNA"/>
</dbReference>
<reference evidence="7" key="2">
    <citation type="submission" date="2011-02" db="EMBL/GenBank/DDBJ databases">
        <title>The complete genome of Fluviicola taffensis DSM 16823.</title>
        <authorList>
            <consortium name="US DOE Joint Genome Institute (JGI-PGF)"/>
            <person name="Lucas S."/>
            <person name="Copeland A."/>
            <person name="Lapidus A."/>
            <person name="Bruce D."/>
            <person name="Goodwin L."/>
            <person name="Pitluck S."/>
            <person name="Kyrpides N."/>
            <person name="Mavromatis K."/>
            <person name="Ivanova N."/>
            <person name="Mikhailova N."/>
            <person name="Pagani I."/>
            <person name="Chertkov O."/>
            <person name="Detter J.C."/>
            <person name="Han C."/>
            <person name="Tapia R."/>
            <person name="Land M."/>
            <person name="Hauser L."/>
            <person name="Markowitz V."/>
            <person name="Cheng J.-F."/>
            <person name="Hugenholtz P."/>
            <person name="Woyke T."/>
            <person name="Wu D."/>
            <person name="Tindall B."/>
            <person name="Pomrenke H.G."/>
            <person name="Brambilla E."/>
            <person name="Klenk H.-P."/>
            <person name="Eisen J.A."/>
        </authorList>
    </citation>
    <scope>NUCLEOTIDE SEQUENCE [LARGE SCALE GENOMIC DNA]</scope>
    <source>
        <strain evidence="7">DSM 16823 / RW262 / RW262</strain>
    </source>
</reference>
<dbReference type="PANTHER" id="PTHR44307:SF2">
    <property type="entry name" value="PHOSPHOETHANOLAMINE METHYLTRANSFERASE ISOFORM X1"/>
    <property type="match status" value="1"/>
</dbReference>
<keyword evidence="2 6" id="KW-0489">Methyltransferase</keyword>
<dbReference type="Proteomes" id="UP000007463">
    <property type="component" value="Chromosome"/>
</dbReference>
<feature type="domain" description="Methyltransferase type 11" evidence="5">
    <location>
        <begin position="52"/>
        <end position="150"/>
    </location>
</feature>
<evidence type="ECO:0000313" key="7">
    <source>
        <dbReference type="Proteomes" id="UP000007463"/>
    </source>
</evidence>
<sequence length="219" mass="24948">MEKEELAALASQLSHPSGDKGIEIAQMMNETNIGMTKNAISNLNLTADDSVLELGHGNGGHLEFLLSQNTNINYTGLEISTLMNQEAQLRNQQFIDLKKAFFELYDGKIIPFSENQFDKLFTVNTLYFWDKPLEIFAELSRILKPNGLLSLTFAHRSFMETLPFTPFGFTLYNPDEVMKLIEQSNFRLIHEDLQLETVMTKAGDPVERKFSTFVLDNNK</sequence>
<evidence type="ECO:0000313" key="6">
    <source>
        <dbReference type="EMBL" id="AEA42167.1"/>
    </source>
</evidence>
<dbReference type="InterPro" id="IPR013216">
    <property type="entry name" value="Methyltransf_11"/>
</dbReference>
<dbReference type="CDD" id="cd02440">
    <property type="entry name" value="AdoMet_MTases"/>
    <property type="match status" value="1"/>
</dbReference>
<dbReference type="PANTHER" id="PTHR44307">
    <property type="entry name" value="PHOSPHOETHANOLAMINE METHYLTRANSFERASE"/>
    <property type="match status" value="1"/>
</dbReference>
<evidence type="ECO:0000256" key="2">
    <source>
        <dbReference type="ARBA" id="ARBA00022603"/>
    </source>
</evidence>
<dbReference type="HOGENOM" id="CLU_081534_3_0_10"/>
<dbReference type="GO" id="GO:0008757">
    <property type="term" value="F:S-adenosylmethionine-dependent methyltransferase activity"/>
    <property type="evidence" value="ECO:0007669"/>
    <property type="project" value="InterPro"/>
</dbReference>
<evidence type="ECO:0000256" key="1">
    <source>
        <dbReference type="ARBA" id="ARBA00005189"/>
    </source>
</evidence>
<dbReference type="OrthoDB" id="9770553at2"/>
<dbReference type="InterPro" id="IPR029063">
    <property type="entry name" value="SAM-dependent_MTases_sf"/>
</dbReference>
<dbReference type="eggNOG" id="COG2226">
    <property type="taxonomic scope" value="Bacteria"/>
</dbReference>
<dbReference type="RefSeq" id="WP_013684941.1">
    <property type="nucleotide sequence ID" value="NC_015321.1"/>
</dbReference>
<dbReference type="AlphaFoldDB" id="F2IBT9"/>
<keyword evidence="3 6" id="KW-0808">Transferase</keyword>
<evidence type="ECO:0000256" key="3">
    <source>
        <dbReference type="ARBA" id="ARBA00022679"/>
    </source>
</evidence>
<dbReference type="STRING" id="755732.Fluta_0158"/>